<dbReference type="VEuPathDB" id="FungiDB:ACJ73_08374"/>
<gene>
    <name evidence="4" type="ORF">ACJ73_08374</name>
</gene>
<dbReference type="SMART" id="SM00343">
    <property type="entry name" value="ZnF_C2HC"/>
    <property type="match status" value="1"/>
</dbReference>
<evidence type="ECO:0000256" key="1">
    <source>
        <dbReference type="PROSITE-ProRule" id="PRU00047"/>
    </source>
</evidence>
<dbReference type="AlphaFoldDB" id="A0A1J9PWL0"/>
<dbReference type="InterPro" id="IPR001878">
    <property type="entry name" value="Znf_CCHC"/>
</dbReference>
<accession>A0A1J9PWL0</accession>
<keyword evidence="2" id="KW-0175">Coiled coil</keyword>
<dbReference type="STRING" id="1658174.A0A1J9PWL0"/>
<proteinExistence type="predicted"/>
<protein>
    <recommendedName>
        <fullName evidence="3">CCHC-type domain-containing protein</fullName>
    </recommendedName>
</protein>
<comment type="caution">
    <text evidence="4">The sequence shown here is derived from an EMBL/GenBank/DDBJ whole genome shotgun (WGS) entry which is preliminary data.</text>
</comment>
<dbReference type="SUPFAM" id="SSF57756">
    <property type="entry name" value="Retrovirus zinc finger-like domains"/>
    <property type="match status" value="1"/>
</dbReference>
<dbReference type="Pfam" id="PF00098">
    <property type="entry name" value="zf-CCHC"/>
    <property type="match status" value="1"/>
</dbReference>
<name>A0A1J9PWL0_9EURO</name>
<reference evidence="4 5" key="1">
    <citation type="submission" date="2015-08" db="EMBL/GenBank/DDBJ databases">
        <title>Emmonsia species relationships and genome sequence.</title>
        <authorList>
            <person name="Cuomo C.A."/>
            <person name="Schwartz I.S."/>
            <person name="Kenyon C."/>
            <person name="De Hoog G.S."/>
            <person name="Govender N.P."/>
            <person name="Botha A."/>
            <person name="Moreno L."/>
            <person name="De Vries M."/>
            <person name="Munoz J.F."/>
            <person name="Stielow J.B."/>
        </authorList>
    </citation>
    <scope>NUCLEOTIDE SEQUENCE [LARGE SCALE GENOMIC DNA]</scope>
    <source>
        <strain evidence="4 5">EI222</strain>
    </source>
</reference>
<feature type="coiled-coil region" evidence="2">
    <location>
        <begin position="67"/>
        <end position="94"/>
    </location>
</feature>
<evidence type="ECO:0000313" key="4">
    <source>
        <dbReference type="EMBL" id="OJD20290.1"/>
    </source>
</evidence>
<dbReference type="OrthoDB" id="4206427at2759"/>
<dbReference type="EMBL" id="LGTZ01001957">
    <property type="protein sequence ID" value="OJD20290.1"/>
    <property type="molecule type" value="Genomic_DNA"/>
</dbReference>
<evidence type="ECO:0000313" key="5">
    <source>
        <dbReference type="Proteomes" id="UP000242791"/>
    </source>
</evidence>
<organism evidence="4 5">
    <name type="scientific">Blastomyces percursus</name>
    <dbReference type="NCBI Taxonomy" id="1658174"/>
    <lineage>
        <taxon>Eukaryota</taxon>
        <taxon>Fungi</taxon>
        <taxon>Dikarya</taxon>
        <taxon>Ascomycota</taxon>
        <taxon>Pezizomycotina</taxon>
        <taxon>Eurotiomycetes</taxon>
        <taxon>Eurotiomycetidae</taxon>
        <taxon>Onygenales</taxon>
        <taxon>Ajellomycetaceae</taxon>
        <taxon>Blastomyces</taxon>
    </lineage>
</organism>
<keyword evidence="1" id="KW-0863">Zinc-finger</keyword>
<evidence type="ECO:0000259" key="3">
    <source>
        <dbReference type="PROSITE" id="PS50158"/>
    </source>
</evidence>
<evidence type="ECO:0000256" key="2">
    <source>
        <dbReference type="SAM" id="Coils"/>
    </source>
</evidence>
<keyword evidence="1" id="KW-0862">Zinc</keyword>
<sequence>MAKQALNDKPTLEARSLRRLTILMKEADDPETVENITEEEFLEYVKVEPERVWNVIVRLGQYLNSEIEKQNAMLKQRDEQINELADELESCRNLITRRAIQDAQEDITAISSIRGGLSKKMADPEPLSDGKDPEFEQWMSRMLNKLDINGDHFSSEKAKVAYIESRTKGEAAKHLAPRMRPDHPERYQTANDVFNHLKEIYEDPNKLFKAKMDFRRLVMRNGDVYAQFLTRFLHLAGESQLPKENFKDEFFNKLSYDLQKMTTDAYITCATFKEFQERCNRAAYTLERQKPRMPKKTEDPKPNLNAADNRFNASGHRLYVPNTGNSTNQPSDAERQELMRMGKCYFCKEHGHISRNCPLKKRNTEIKQLEHALSIR</sequence>
<feature type="domain" description="CCHC-type" evidence="3">
    <location>
        <begin position="343"/>
        <end position="358"/>
    </location>
</feature>
<keyword evidence="1" id="KW-0479">Metal-binding</keyword>
<dbReference type="Proteomes" id="UP000242791">
    <property type="component" value="Unassembled WGS sequence"/>
</dbReference>
<dbReference type="PROSITE" id="PS50158">
    <property type="entry name" value="ZF_CCHC"/>
    <property type="match status" value="1"/>
</dbReference>
<keyword evidence="5" id="KW-1185">Reference proteome</keyword>
<dbReference type="InterPro" id="IPR036875">
    <property type="entry name" value="Znf_CCHC_sf"/>
</dbReference>
<dbReference type="GO" id="GO:0008270">
    <property type="term" value="F:zinc ion binding"/>
    <property type="evidence" value="ECO:0007669"/>
    <property type="project" value="UniProtKB-KW"/>
</dbReference>
<dbReference type="GO" id="GO:0003676">
    <property type="term" value="F:nucleic acid binding"/>
    <property type="evidence" value="ECO:0007669"/>
    <property type="project" value="InterPro"/>
</dbReference>
<dbReference type="Gene3D" id="4.10.60.10">
    <property type="entry name" value="Zinc finger, CCHC-type"/>
    <property type="match status" value="1"/>
</dbReference>